<evidence type="ECO:0000259" key="3">
    <source>
        <dbReference type="Pfam" id="PF02350"/>
    </source>
</evidence>
<dbReference type="Gene3D" id="3.40.50.2000">
    <property type="entry name" value="Glycogen Phosphorylase B"/>
    <property type="match status" value="2"/>
</dbReference>
<comment type="caution">
    <text evidence="4">The sequence shown here is derived from an EMBL/GenBank/DDBJ whole genome shotgun (WGS) entry which is preliminary data.</text>
</comment>
<dbReference type="Proteomes" id="UP001566476">
    <property type="component" value="Unassembled WGS sequence"/>
</dbReference>
<dbReference type="InterPro" id="IPR029767">
    <property type="entry name" value="WecB-like"/>
</dbReference>
<feature type="domain" description="UDP-N-acetylglucosamine 2-epimerase" evidence="3">
    <location>
        <begin position="90"/>
        <end position="378"/>
    </location>
</feature>
<evidence type="ECO:0000256" key="2">
    <source>
        <dbReference type="SAM" id="MobiDB-lite"/>
    </source>
</evidence>
<evidence type="ECO:0000313" key="4">
    <source>
        <dbReference type="EMBL" id="MEZ0493040.1"/>
    </source>
</evidence>
<reference evidence="4 5" key="1">
    <citation type="submission" date="2024-07" db="EMBL/GenBank/DDBJ databases">
        <authorList>
            <person name="Thanompreechachai J."/>
            <person name="Duangmal K."/>
        </authorList>
    </citation>
    <scope>NUCLEOTIDE SEQUENCE [LARGE SCALE GENOMIC DNA]</scope>
    <source>
        <strain evidence="4 5">TBRC 1896</strain>
    </source>
</reference>
<dbReference type="PANTHER" id="PTHR43174:SF3">
    <property type="entry name" value="UDP-N-ACETYLGLUCOSAMINE 2-EPIMERASE"/>
    <property type="match status" value="1"/>
</dbReference>
<keyword evidence="1" id="KW-0413">Isomerase</keyword>
<keyword evidence="5" id="KW-1185">Reference proteome</keyword>
<dbReference type="SUPFAM" id="SSF53756">
    <property type="entry name" value="UDP-Glycosyltransferase/glycogen phosphorylase"/>
    <property type="match status" value="1"/>
</dbReference>
<evidence type="ECO:0000256" key="1">
    <source>
        <dbReference type="RuleBase" id="RU003513"/>
    </source>
</evidence>
<name>A0ABV4I2X5_9ACTN</name>
<gene>
    <name evidence="4" type="ORF">AB2L28_12435</name>
</gene>
<accession>A0ABV4I2X5</accession>
<sequence>MPTPTLSPSVPLPAAGARPPVPRRPLGFPVGEGAPGPVAVVVGDRLDVVRTAEVVHRLGAAGLLVRAGAAAGSAAGTPAGACVDVAAPEGPRGRVLGELVTALTTAFAEHRPSAVVVHGGGSAALAGALAANAAGLHLVHLGAGLRSHDRRTPEEHHRRVVDGLADLCCAPTAAAVAALRAEGVADERILLTGDPVVEAVHRLLPDDGTQEAVAAALGLPSGYVLLTVDRPEHTDRPALLAQLLTEVSTLLDAGTPVVVPVTASTGDRWREAGFAPLLDRCTVLGPLDPVQAAVVQHRAAVLVSDADGVAEEASVLKRPLLLVRRSSERPEVLGTFATLVPGGLRLASAALGVLAADPGRWRAVPTPCGDGSASRVVVEQVVKLVVSA</sequence>
<dbReference type="PANTHER" id="PTHR43174">
    <property type="entry name" value="UDP-N-ACETYLGLUCOSAMINE 2-EPIMERASE"/>
    <property type="match status" value="1"/>
</dbReference>
<protein>
    <submittedName>
        <fullName evidence="4">UDP-N-acetylglucosamine 2-epimerase</fullName>
    </submittedName>
</protein>
<dbReference type="Pfam" id="PF02350">
    <property type="entry name" value="Epimerase_2"/>
    <property type="match status" value="1"/>
</dbReference>
<dbReference type="InterPro" id="IPR003331">
    <property type="entry name" value="UDP_GlcNAc_Epimerase_2_dom"/>
</dbReference>
<feature type="region of interest" description="Disordered" evidence="2">
    <location>
        <begin position="1"/>
        <end position="26"/>
    </location>
</feature>
<dbReference type="EMBL" id="JBGGTQ010000005">
    <property type="protein sequence ID" value="MEZ0493040.1"/>
    <property type="molecule type" value="Genomic_DNA"/>
</dbReference>
<organism evidence="4 5">
    <name type="scientific">Kineococcus mangrovi</name>
    <dbReference type="NCBI Taxonomy" id="1660183"/>
    <lineage>
        <taxon>Bacteria</taxon>
        <taxon>Bacillati</taxon>
        <taxon>Actinomycetota</taxon>
        <taxon>Actinomycetes</taxon>
        <taxon>Kineosporiales</taxon>
        <taxon>Kineosporiaceae</taxon>
        <taxon>Kineococcus</taxon>
    </lineage>
</organism>
<proteinExistence type="inferred from homology"/>
<dbReference type="RefSeq" id="WP_370719228.1">
    <property type="nucleotide sequence ID" value="NZ_JBGGTQ010000005.1"/>
</dbReference>
<comment type="similarity">
    <text evidence="1">Belongs to the UDP-N-acetylglucosamine 2-epimerase family.</text>
</comment>
<evidence type="ECO:0000313" key="5">
    <source>
        <dbReference type="Proteomes" id="UP001566476"/>
    </source>
</evidence>